<evidence type="ECO:0000259" key="2">
    <source>
        <dbReference type="Pfam" id="PF03816"/>
    </source>
</evidence>
<keyword evidence="4" id="KW-1185">Reference proteome</keyword>
<dbReference type="Pfam" id="PF03816">
    <property type="entry name" value="LytR_cpsA_psr"/>
    <property type="match status" value="1"/>
</dbReference>
<dbReference type="EMBL" id="CP093326">
    <property type="protein sequence ID" value="UNK47314.1"/>
    <property type="molecule type" value="Genomic_DNA"/>
</dbReference>
<comment type="similarity">
    <text evidence="1">Belongs to the LytR/CpsA/Psr (LCP) family.</text>
</comment>
<evidence type="ECO:0000256" key="1">
    <source>
        <dbReference type="ARBA" id="ARBA00006068"/>
    </source>
</evidence>
<proteinExistence type="inferred from homology"/>
<gene>
    <name evidence="3" type="ORF">MNQ99_08255</name>
</gene>
<reference evidence="3 4" key="1">
    <citation type="submission" date="2022-03" db="EMBL/GenBank/DDBJ databases">
        <title>Isotopic signatures of nitrous oxide derived from detoxification processes.</title>
        <authorList>
            <person name="Behrendt U."/>
            <person name="Buchen C."/>
            <person name="Well R."/>
            <person name="Ulrich A."/>
            <person name="Rohe L."/>
            <person name="Kolb S."/>
            <person name="Schloter M."/>
            <person name="Horn M.A."/>
            <person name="Augustin J."/>
        </authorList>
    </citation>
    <scope>NUCLEOTIDE SEQUENCE [LARGE SCALE GENOMIC DNA]</scope>
    <source>
        <strain evidence="3 4">S4-C24</strain>
    </source>
</reference>
<dbReference type="Gene3D" id="3.40.630.190">
    <property type="entry name" value="LCP protein"/>
    <property type="match status" value="1"/>
</dbReference>
<dbReference type="PANTHER" id="PTHR33392">
    <property type="entry name" value="POLYISOPRENYL-TEICHOIC ACID--PEPTIDOGLYCAN TEICHOIC ACID TRANSFERASE TAGU"/>
    <property type="match status" value="1"/>
</dbReference>
<evidence type="ECO:0000313" key="4">
    <source>
        <dbReference type="Proteomes" id="UP000829069"/>
    </source>
</evidence>
<protein>
    <submittedName>
        <fullName evidence="3">LCP family protein</fullName>
    </submittedName>
</protein>
<dbReference type="PANTHER" id="PTHR33392:SF6">
    <property type="entry name" value="POLYISOPRENYL-TEICHOIC ACID--PEPTIDOGLYCAN TEICHOIC ACID TRANSFERASE TAGU"/>
    <property type="match status" value="1"/>
</dbReference>
<dbReference type="RefSeq" id="WP_241915080.1">
    <property type="nucleotide sequence ID" value="NZ_CP093326.1"/>
</dbReference>
<feature type="domain" description="Cell envelope-related transcriptional attenuator" evidence="2">
    <location>
        <begin position="196"/>
        <end position="325"/>
    </location>
</feature>
<name>A0ABY3WI20_9MICC</name>
<dbReference type="NCBIfam" id="TIGR00350">
    <property type="entry name" value="lytR_cpsA_psr"/>
    <property type="match status" value="1"/>
</dbReference>
<dbReference type="InterPro" id="IPR004474">
    <property type="entry name" value="LytR_CpsA_psr"/>
</dbReference>
<accession>A0ABY3WI20</accession>
<sequence length="412" mass="43078">MPHGQMVSVVLGSADRDTPQLVKPFDLDGAAWNMEGMKLARIAALPLVSLLVLTGCAAKDEPARPLTSAAATPTPVTGVETGDMPAALAKLATAIYEGGDLEANKRTAAALADRTPVDTRITVKAATGKWNKQKMAVLTSGKDVTLAVDKDGTWTAVGGWWPSLDIKKAVLGGKRHVLIIGSDAQKSKGEKVREARADALQVVGVDGRGGGGILGIPRDLWVNMPDGGHAKINAAMMQGGPEAQQKVVTDVTGLKMEGYILTGFRGFENLVDEIGGVTVDAPIPVLDVKAGKSKLDGETALDFARERKTLPGGDFDRSAHQGVLLLGFAALAKMNGPAGLVDLLSAADPLVETNLTAEQALTLGAWAYKADPRKVGGEVPEPPFGYSADGQFMLPLDAKTRQIFDSFADGNL</sequence>
<dbReference type="Proteomes" id="UP000829069">
    <property type="component" value="Chromosome"/>
</dbReference>
<dbReference type="InterPro" id="IPR050922">
    <property type="entry name" value="LytR/CpsA/Psr_CW_biosynth"/>
</dbReference>
<organism evidence="3 4">
    <name type="scientific">Arthrobacter sulfonylureivorans</name>
    <dbReference type="NCBI Taxonomy" id="2486855"/>
    <lineage>
        <taxon>Bacteria</taxon>
        <taxon>Bacillati</taxon>
        <taxon>Actinomycetota</taxon>
        <taxon>Actinomycetes</taxon>
        <taxon>Micrococcales</taxon>
        <taxon>Micrococcaceae</taxon>
        <taxon>Arthrobacter</taxon>
    </lineage>
</organism>
<evidence type="ECO:0000313" key="3">
    <source>
        <dbReference type="EMBL" id="UNK47314.1"/>
    </source>
</evidence>